<dbReference type="SUPFAM" id="SSF53383">
    <property type="entry name" value="PLP-dependent transferases"/>
    <property type="match status" value="1"/>
</dbReference>
<dbReference type="Pfam" id="PF01053">
    <property type="entry name" value="Cys_Met_Meta_PP"/>
    <property type="match status" value="1"/>
</dbReference>
<accession>A0A0E2B7V1</accession>
<keyword evidence="2 3" id="KW-0663">Pyridoxal phosphate</keyword>
<protein>
    <submittedName>
        <fullName evidence="4">Cys/Met metabolism PLP-dependent enzyme</fullName>
    </submittedName>
</protein>
<dbReference type="InterPro" id="IPR015421">
    <property type="entry name" value="PyrdxlP-dep_Trfase_major"/>
</dbReference>
<dbReference type="InterPro" id="IPR000277">
    <property type="entry name" value="Cys/Met-Metab_PyrdxlP-dep_enz"/>
</dbReference>
<dbReference type="PANTHER" id="PTHR42699">
    <property type="match status" value="1"/>
</dbReference>
<dbReference type="AlphaFoldDB" id="A0A0E2B7V1"/>
<dbReference type="Proteomes" id="UP000006253">
    <property type="component" value="Unassembled WGS sequence"/>
</dbReference>
<dbReference type="InterPro" id="IPR051750">
    <property type="entry name" value="Trans-sulfuration_enzymes"/>
</dbReference>
<evidence type="ECO:0000256" key="2">
    <source>
        <dbReference type="ARBA" id="ARBA00022898"/>
    </source>
</evidence>
<comment type="cofactor">
    <cofactor evidence="1 3">
        <name>pyridoxal 5'-phosphate</name>
        <dbReference type="ChEBI" id="CHEBI:597326"/>
    </cofactor>
</comment>
<reference evidence="4 5" key="1">
    <citation type="submission" date="2012-10" db="EMBL/GenBank/DDBJ databases">
        <authorList>
            <person name="Harkins D.M."/>
            <person name="Durkin A.S."/>
            <person name="Brinkac L.M."/>
            <person name="Selengut J.D."/>
            <person name="Sanka R."/>
            <person name="DePew J."/>
            <person name="Purushe J."/>
            <person name="Peacock S.J."/>
            <person name="Thaipadungpanit J."/>
            <person name="Wuthiekanun V.W."/>
            <person name="Day N.P."/>
            <person name="Vinetz J.M."/>
            <person name="Sutton G.G."/>
            <person name="Nelson W.C."/>
            <person name="Fouts D.E."/>
        </authorList>
    </citation>
    <scope>NUCLEOTIDE SEQUENCE [LARGE SCALE GENOMIC DNA]</scope>
    <source>
        <strain evidence="4 5">H1</strain>
    </source>
</reference>
<evidence type="ECO:0000256" key="1">
    <source>
        <dbReference type="ARBA" id="ARBA00001933"/>
    </source>
</evidence>
<organism evidence="4 5">
    <name type="scientific">Leptospira kirschneri str. H1</name>
    <dbReference type="NCBI Taxonomy" id="1049966"/>
    <lineage>
        <taxon>Bacteria</taxon>
        <taxon>Pseudomonadati</taxon>
        <taxon>Spirochaetota</taxon>
        <taxon>Spirochaetia</taxon>
        <taxon>Leptospirales</taxon>
        <taxon>Leptospiraceae</taxon>
        <taxon>Leptospira</taxon>
    </lineage>
</organism>
<comment type="caution">
    <text evidence="4">The sequence shown here is derived from an EMBL/GenBank/DDBJ whole genome shotgun (WGS) entry which is preliminary data.</text>
</comment>
<dbReference type="InterPro" id="IPR015424">
    <property type="entry name" value="PyrdxlP-dep_Trfase"/>
</dbReference>
<name>A0A0E2B7V1_9LEPT</name>
<evidence type="ECO:0000256" key="3">
    <source>
        <dbReference type="RuleBase" id="RU362118"/>
    </source>
</evidence>
<dbReference type="Gene3D" id="3.40.640.10">
    <property type="entry name" value="Type I PLP-dependent aspartate aminotransferase-like (Major domain)"/>
    <property type="match status" value="1"/>
</dbReference>
<dbReference type="InterPro" id="IPR015422">
    <property type="entry name" value="PyrdxlP-dep_Trfase_small"/>
</dbReference>
<evidence type="ECO:0000313" key="4">
    <source>
        <dbReference type="EMBL" id="EKO17418.1"/>
    </source>
</evidence>
<dbReference type="GO" id="GO:0019346">
    <property type="term" value="P:transsulfuration"/>
    <property type="evidence" value="ECO:0007669"/>
    <property type="project" value="InterPro"/>
</dbReference>
<evidence type="ECO:0000313" key="5">
    <source>
        <dbReference type="Proteomes" id="UP000006253"/>
    </source>
</evidence>
<gene>
    <name evidence="4" type="ORF">LEP1GSC081_0464</name>
</gene>
<dbReference type="Gene3D" id="3.90.1150.10">
    <property type="entry name" value="Aspartate Aminotransferase, domain 1"/>
    <property type="match status" value="1"/>
</dbReference>
<proteinExistence type="inferred from homology"/>
<dbReference type="RefSeq" id="WP_004764070.1">
    <property type="nucleotide sequence ID" value="NZ_AHMY02000010.1"/>
</dbReference>
<dbReference type="PANTHER" id="PTHR42699:SF1">
    <property type="entry name" value="CYSTATHIONINE GAMMA-SYNTHASE-RELATED"/>
    <property type="match status" value="1"/>
</dbReference>
<dbReference type="EMBL" id="AHMY02000010">
    <property type="protein sequence ID" value="EKO17418.1"/>
    <property type="molecule type" value="Genomic_DNA"/>
</dbReference>
<comment type="similarity">
    <text evidence="3">Belongs to the trans-sulfuration enzymes family.</text>
</comment>
<sequence length="500" mass="57345">MLKEINEPHRTLCGERIPFENIHAVSVSLPQLSDVIGYEEKRTETLSRLKSGYPRFVAHSYIARILDYNRDTKKINTPQFIVSSKKAANWIVQKFSIRNFEIIEDEGITTLVVSDLKDLEKEILSFIQHTGCLASSRMAEDFLLKKGILQEIFREKVEKENPVDKILSTLSSFYGDLNPEILLSVSGMNGVYSAFESLSQIQRKKGKTIWVRLGWLYVDNIRILEKYTKDSYVIHNATDLEELERFLKQNSEQVAGIITECPTNPLLLVPDYKKLKSIVDHYKIPLVVDISVAGSAIINILPYVDVVVESLTKFACGNGDLMMGAVVLNKNSSWFSEILPLCKEWIEKPYFRDCERLAYEIKDYEKRVFKISENVKKLADFFSKQPGIKKVFWTGSADSFKNFQKITRLPNIHSGVLSVELSTSLEKFYDRLTLLKGPSFGTEFTLNMLYVYLAHYDLVIQDEGRKFLKENGLDPNLIRISVGTEDPELLIEEYKKALEV</sequence>
<dbReference type="GO" id="GO:0030170">
    <property type="term" value="F:pyridoxal phosphate binding"/>
    <property type="evidence" value="ECO:0007669"/>
    <property type="project" value="InterPro"/>
</dbReference>